<dbReference type="AlphaFoldDB" id="A0A0R1NP50"/>
<feature type="chain" id="PRO_5006408558" evidence="1">
    <location>
        <begin position="34"/>
        <end position="349"/>
    </location>
</feature>
<name>A0A0R1NP50_9LACO</name>
<dbReference type="PATRIC" id="fig|1423766.4.peg.2700"/>
<proteinExistence type="predicted"/>
<dbReference type="Proteomes" id="UP000051439">
    <property type="component" value="Unassembled WGS sequence"/>
</dbReference>
<sequence length="349" mass="39496">MKSRHISYKLFLLLTIFAGLELLSSSQCNSVHAAQYSYHKNGHLWYKGQGKSGFDAEVMNGTYKYDPTSGRATYPKNKTKHYKLYKVNNLPIMPNHYATRAIPASIAGWDSLFESNKLQFDGKKYFSSFPKQMTGKNYSWYNVYKNAYVRSKGTAFAYPINDKSLGTINATIYKTHVADSPYLGDTIYRDVLPTNVKPTDPSIRFSHFNFPLNKGINQATLAYYFGDHYQSFGTKLGATQTGGTITFRPTNNTSVAPRIQLLSNGSKVQGVIDSNDGSVEPGAYHYRLYFRWVDSGGNRHTVNPKDKNLHVILTINLNEDPTTYNMSFDQYDKKDIGYPDVAFRDGLLK</sequence>
<gene>
    <name evidence="2" type="ORF">FC98_GL002584</name>
</gene>
<comment type="caution">
    <text evidence="2">The sequence shown here is derived from an EMBL/GenBank/DDBJ whole genome shotgun (WGS) entry which is preliminary data.</text>
</comment>
<organism evidence="2 3">
    <name type="scientific">Lentilactobacillus kisonensis DSM 19906 = JCM 15041</name>
    <dbReference type="NCBI Taxonomy" id="1423766"/>
    <lineage>
        <taxon>Bacteria</taxon>
        <taxon>Bacillati</taxon>
        <taxon>Bacillota</taxon>
        <taxon>Bacilli</taxon>
        <taxon>Lactobacillales</taxon>
        <taxon>Lactobacillaceae</taxon>
        <taxon>Lentilactobacillus</taxon>
    </lineage>
</organism>
<keyword evidence="3" id="KW-1185">Reference proteome</keyword>
<feature type="signal peptide" evidence="1">
    <location>
        <begin position="1"/>
        <end position="33"/>
    </location>
</feature>
<protein>
    <submittedName>
        <fullName evidence="2">Uncharacterized protein</fullName>
    </submittedName>
</protein>
<dbReference type="RefSeq" id="WP_008858507.1">
    <property type="nucleotide sequence ID" value="NZ_AZEB01000073.1"/>
</dbReference>
<evidence type="ECO:0000256" key="1">
    <source>
        <dbReference type="SAM" id="SignalP"/>
    </source>
</evidence>
<accession>A0A0R1NP50</accession>
<keyword evidence="1" id="KW-0732">Signal</keyword>
<evidence type="ECO:0000313" key="2">
    <source>
        <dbReference type="EMBL" id="KRL17688.1"/>
    </source>
</evidence>
<dbReference type="EMBL" id="AZEB01000073">
    <property type="protein sequence ID" value="KRL17688.1"/>
    <property type="molecule type" value="Genomic_DNA"/>
</dbReference>
<reference evidence="2 3" key="1">
    <citation type="journal article" date="2015" name="Genome Announc.">
        <title>Expanding the biotechnology potential of lactobacilli through comparative genomics of 213 strains and associated genera.</title>
        <authorList>
            <person name="Sun Z."/>
            <person name="Harris H.M."/>
            <person name="McCann A."/>
            <person name="Guo C."/>
            <person name="Argimon S."/>
            <person name="Zhang W."/>
            <person name="Yang X."/>
            <person name="Jeffery I.B."/>
            <person name="Cooney J.C."/>
            <person name="Kagawa T.F."/>
            <person name="Liu W."/>
            <person name="Song Y."/>
            <person name="Salvetti E."/>
            <person name="Wrobel A."/>
            <person name="Rasinkangas P."/>
            <person name="Parkhill J."/>
            <person name="Rea M.C."/>
            <person name="O'Sullivan O."/>
            <person name="Ritari J."/>
            <person name="Douillard F.P."/>
            <person name="Paul Ross R."/>
            <person name="Yang R."/>
            <person name="Briner A.E."/>
            <person name="Felis G.E."/>
            <person name="de Vos W.M."/>
            <person name="Barrangou R."/>
            <person name="Klaenhammer T.R."/>
            <person name="Caufield P.W."/>
            <person name="Cui Y."/>
            <person name="Zhang H."/>
            <person name="O'Toole P.W."/>
        </authorList>
    </citation>
    <scope>NUCLEOTIDE SEQUENCE [LARGE SCALE GENOMIC DNA]</scope>
    <source>
        <strain evidence="2 3">DSM 19906</strain>
    </source>
</reference>
<evidence type="ECO:0000313" key="3">
    <source>
        <dbReference type="Proteomes" id="UP000051439"/>
    </source>
</evidence>